<dbReference type="SUPFAM" id="SSF52029">
    <property type="entry name" value="GroEL apical domain-like"/>
    <property type="match status" value="1"/>
</dbReference>
<evidence type="ECO:0000313" key="7">
    <source>
        <dbReference type="EMBL" id="KUO39838.1"/>
    </source>
</evidence>
<dbReference type="Gene3D" id="3.50.7.10">
    <property type="entry name" value="GroEL"/>
    <property type="match status" value="1"/>
</dbReference>
<gene>
    <name evidence="7" type="ORF">APZ16_01255</name>
</gene>
<dbReference type="GO" id="GO:0051082">
    <property type="term" value="F:unfolded protein binding"/>
    <property type="evidence" value="ECO:0007669"/>
    <property type="project" value="InterPro"/>
</dbReference>
<dbReference type="PANTHER" id="PTHR11353">
    <property type="entry name" value="CHAPERONIN"/>
    <property type="match status" value="1"/>
</dbReference>
<comment type="similarity">
    <text evidence="1 5">Belongs to the TCP-1 chaperonin family.</text>
</comment>
<dbReference type="PROSITE" id="PS00751">
    <property type="entry name" value="TCP1_2"/>
    <property type="match status" value="1"/>
</dbReference>
<dbReference type="STRING" id="1776334.APZ16_01255"/>
<evidence type="ECO:0000313" key="8">
    <source>
        <dbReference type="Proteomes" id="UP000074294"/>
    </source>
</evidence>
<dbReference type="InterPro" id="IPR027410">
    <property type="entry name" value="TCP-1-like_intermed_sf"/>
</dbReference>
<evidence type="ECO:0000256" key="6">
    <source>
        <dbReference type="SAM" id="MobiDB-lite"/>
    </source>
</evidence>
<feature type="region of interest" description="Disordered" evidence="6">
    <location>
        <begin position="529"/>
        <end position="551"/>
    </location>
</feature>
<dbReference type="PROSITE" id="PS00995">
    <property type="entry name" value="TCP1_3"/>
    <property type="match status" value="1"/>
</dbReference>
<dbReference type="InterPro" id="IPR027409">
    <property type="entry name" value="GroEL-like_apical_dom_sf"/>
</dbReference>
<dbReference type="GO" id="GO:0016887">
    <property type="term" value="F:ATP hydrolysis activity"/>
    <property type="evidence" value="ECO:0007669"/>
    <property type="project" value="InterPro"/>
</dbReference>
<name>A0A147JTJ6_HADYE</name>
<dbReference type="Pfam" id="PF00118">
    <property type="entry name" value="Cpn60_TCP1"/>
    <property type="match status" value="1"/>
</dbReference>
<dbReference type="NCBIfam" id="NF041083">
    <property type="entry name" value="thermosome_beta"/>
    <property type="match status" value="1"/>
</dbReference>
<dbReference type="NCBIfam" id="NF041082">
    <property type="entry name" value="thermosome_alpha"/>
    <property type="match status" value="1"/>
</dbReference>
<dbReference type="GO" id="GO:0032991">
    <property type="term" value="C:protein-containing complex"/>
    <property type="evidence" value="ECO:0007669"/>
    <property type="project" value="UniProtKB-ARBA"/>
</dbReference>
<dbReference type="SUPFAM" id="SSF54849">
    <property type="entry name" value="GroEL-intermediate domain like"/>
    <property type="match status" value="1"/>
</dbReference>
<dbReference type="InterPro" id="IPR054827">
    <property type="entry name" value="thermosome_alpha"/>
</dbReference>
<keyword evidence="2 5" id="KW-0547">Nucleotide-binding</keyword>
<accession>A0A147JTJ6</accession>
<dbReference type="PROSITE" id="PS00750">
    <property type="entry name" value="TCP1_1"/>
    <property type="match status" value="1"/>
</dbReference>
<feature type="compositionally biased region" description="Basic and acidic residues" evidence="6">
    <location>
        <begin position="529"/>
        <end position="538"/>
    </location>
</feature>
<dbReference type="InterPro" id="IPR017998">
    <property type="entry name" value="Chaperone_TCP-1"/>
</dbReference>
<evidence type="ECO:0000256" key="5">
    <source>
        <dbReference type="RuleBase" id="RU004187"/>
    </source>
</evidence>
<dbReference type="InterPro" id="IPR053374">
    <property type="entry name" value="TCP-1_chaperonin"/>
</dbReference>
<keyword evidence="3 5" id="KW-0067">ATP-binding</keyword>
<dbReference type="PRINTS" id="PR00304">
    <property type="entry name" value="TCOMPLEXTCP1"/>
</dbReference>
<dbReference type="GO" id="GO:0005737">
    <property type="term" value="C:cytoplasm"/>
    <property type="evidence" value="ECO:0007669"/>
    <property type="project" value="UniProtKB-ARBA"/>
</dbReference>
<comment type="caution">
    <text evidence="7">The sequence shown here is derived from an EMBL/GenBank/DDBJ whole genome shotgun (WGS) entry which is preliminary data.</text>
</comment>
<keyword evidence="4 5" id="KW-0143">Chaperone</keyword>
<reference evidence="7 8" key="1">
    <citation type="journal article" date="2016" name="Nat. Microbiol.">
        <title>Genomic inference of the metabolism of cosmopolitan subsurface Archaea, Hadesarchaea.</title>
        <authorList>
            <person name="Baker B.J."/>
            <person name="Saw J.H."/>
            <person name="Lind A.E."/>
            <person name="Lazar C.S."/>
            <person name="Hinrichs K.-U."/>
            <person name="Teske A.P."/>
            <person name="Ettema T.J."/>
        </authorList>
    </citation>
    <scope>NUCLEOTIDE SEQUENCE [LARGE SCALE GENOMIC DNA]</scope>
</reference>
<organism evidence="7 8">
    <name type="scientific">Hadarchaeum yellowstonense</name>
    <dbReference type="NCBI Taxonomy" id="1776334"/>
    <lineage>
        <taxon>Archaea</taxon>
        <taxon>Methanobacteriati</taxon>
        <taxon>Candidatus Hadarchaeota</taxon>
        <taxon>Candidatus Hadarchaeia</taxon>
        <taxon>Candidatus Hadarchaeales</taxon>
        <taxon>Candidatus Hadarchaeaceae</taxon>
        <taxon>Candidatus Hadarchaeum</taxon>
    </lineage>
</organism>
<dbReference type="GO" id="GO:0005524">
    <property type="term" value="F:ATP binding"/>
    <property type="evidence" value="ECO:0007669"/>
    <property type="project" value="UniProtKB-KW"/>
</dbReference>
<dbReference type="FunFam" id="1.10.560.10:FF:000017">
    <property type="entry name" value="T-complex protein 1 subunit eta"/>
    <property type="match status" value="1"/>
</dbReference>
<dbReference type="AlphaFoldDB" id="A0A147JTJ6"/>
<dbReference type="InterPro" id="IPR002194">
    <property type="entry name" value="Chaperonin_TCP-1_CS"/>
</dbReference>
<dbReference type="Gene3D" id="3.30.260.10">
    <property type="entry name" value="TCP-1-like chaperonin intermediate domain"/>
    <property type="match status" value="1"/>
</dbReference>
<evidence type="ECO:0000256" key="2">
    <source>
        <dbReference type="ARBA" id="ARBA00022741"/>
    </source>
</evidence>
<dbReference type="Proteomes" id="UP000074294">
    <property type="component" value="Unassembled WGS sequence"/>
</dbReference>
<evidence type="ECO:0000256" key="3">
    <source>
        <dbReference type="ARBA" id="ARBA00022840"/>
    </source>
</evidence>
<sequence>MSQLGGQPILILPEKVQRYLGRDAQRMNIMAARVIAESVRTTLGPRGMDKMLVDNLGDITITNDGVTILEEMDVEHPAAKMMVEVSKAQEDEVGDGTTTAVVLAGELLKKSEELLEQDIHPTVIISGYRLAAEEAQRILEKMATPVTKDDEKILKQIAKTSMSSKGSEIHGDKLAELCVRAVKQIVEEADGKIEADIDNIKVEKKTGGSSADTQLIKGIVLDKEVVHPGMPKRVENAKIALLNLALEVKKTETDAKINITDPEQLKRFLDEEQRMLKEMVDQIKSVGANVVFCQKGIDDVAQHYLAKAGILAARRVKESDMEKLARATGGNCVTNIKDLSPKDLGTAELVEERKIAGDEMIFVEGCKDPRAVSILVRGGTEHVVDEVERAVHDAISVVSAAIEDGKIVAGGGAPEIEVAKGLRDYSESVGGREALAVNAFADAIEVIPRTLAENAGLDPIDILVQLRSAHEKNGGKNIGIDVISGKVLNTLEQGIVEPLRVKVQAIKSATEVTEMILRIDDVIAAGKLEKEEKEKEKGAGPGSEMGGMPEM</sequence>
<dbReference type="EMBL" id="LQMQ01000055">
    <property type="protein sequence ID" value="KUO39838.1"/>
    <property type="molecule type" value="Genomic_DNA"/>
</dbReference>
<dbReference type="NCBIfam" id="TIGR02339">
    <property type="entry name" value="thermosome_arch"/>
    <property type="match status" value="1"/>
</dbReference>
<dbReference type="InterPro" id="IPR012714">
    <property type="entry name" value="Thermosome_arc"/>
</dbReference>
<evidence type="ECO:0000256" key="4">
    <source>
        <dbReference type="ARBA" id="ARBA00023186"/>
    </source>
</evidence>
<dbReference type="GO" id="GO:0140662">
    <property type="term" value="F:ATP-dependent protein folding chaperone"/>
    <property type="evidence" value="ECO:0007669"/>
    <property type="project" value="InterPro"/>
</dbReference>
<dbReference type="InterPro" id="IPR027413">
    <property type="entry name" value="GROEL-like_equatorial_sf"/>
</dbReference>
<proteinExistence type="inferred from homology"/>
<dbReference type="Gene3D" id="1.10.560.10">
    <property type="entry name" value="GroEL-like equatorial domain"/>
    <property type="match status" value="1"/>
</dbReference>
<evidence type="ECO:0000256" key="1">
    <source>
        <dbReference type="ARBA" id="ARBA00008020"/>
    </source>
</evidence>
<dbReference type="SUPFAM" id="SSF48592">
    <property type="entry name" value="GroEL equatorial domain-like"/>
    <property type="match status" value="1"/>
</dbReference>
<dbReference type="InterPro" id="IPR002423">
    <property type="entry name" value="Cpn60/GroEL/TCP-1"/>
</dbReference>
<protein>
    <submittedName>
        <fullName evidence="7">Thermosome subunit</fullName>
    </submittedName>
</protein>
<dbReference type="CDD" id="cd03343">
    <property type="entry name" value="cpn60"/>
    <property type="match status" value="1"/>
</dbReference>